<dbReference type="PANTHER" id="PTHR33116:SF85">
    <property type="entry name" value="REVERSE TRANSCRIPTASE ZINC-BINDING DOMAIN-CONTAINING PROTEIN"/>
    <property type="match status" value="1"/>
</dbReference>
<accession>A0AAF0ZFV4</accession>
<evidence type="ECO:0000313" key="1">
    <source>
        <dbReference type="EMBL" id="WMV37863.1"/>
    </source>
</evidence>
<reference evidence="1" key="1">
    <citation type="submission" date="2023-08" db="EMBL/GenBank/DDBJ databases">
        <title>A de novo genome assembly of Solanum verrucosum Schlechtendal, a Mexican diploid species geographically isolated from the other diploid A-genome species in potato relatives.</title>
        <authorList>
            <person name="Hosaka K."/>
        </authorList>
    </citation>
    <scope>NUCLEOTIDE SEQUENCE</scope>
    <source>
        <tissue evidence="1">Young leaves</tissue>
    </source>
</reference>
<evidence type="ECO:0000313" key="2">
    <source>
        <dbReference type="Proteomes" id="UP001234989"/>
    </source>
</evidence>
<organism evidence="1 2">
    <name type="scientific">Solanum verrucosum</name>
    <dbReference type="NCBI Taxonomy" id="315347"/>
    <lineage>
        <taxon>Eukaryota</taxon>
        <taxon>Viridiplantae</taxon>
        <taxon>Streptophyta</taxon>
        <taxon>Embryophyta</taxon>
        <taxon>Tracheophyta</taxon>
        <taxon>Spermatophyta</taxon>
        <taxon>Magnoliopsida</taxon>
        <taxon>eudicotyledons</taxon>
        <taxon>Gunneridae</taxon>
        <taxon>Pentapetalae</taxon>
        <taxon>asterids</taxon>
        <taxon>lamiids</taxon>
        <taxon>Solanales</taxon>
        <taxon>Solanaceae</taxon>
        <taxon>Solanoideae</taxon>
        <taxon>Solaneae</taxon>
        <taxon>Solanum</taxon>
    </lineage>
</organism>
<proteinExistence type="predicted"/>
<sequence length="184" mass="21832">MPTYMMSLFPIPVGVIERLEVLRRNFLWEGNSETKKFHLVKWDALIGSKQKGGMGVRNLKSQNQCLMMKWLWRFASSELALWKEVIQLKCEMADHWTTKMATDTYGINLWRSIRNLLPKLRENCSIRTKDGRKVLFWEDKWIDQAPLRDTFNDIYTLNQQQRATVAEVCLNQGWNLSFRKPFND</sequence>
<gene>
    <name evidence="1" type="ORF">MTR67_031248</name>
</gene>
<keyword evidence="2" id="KW-1185">Reference proteome</keyword>
<dbReference type="AlphaFoldDB" id="A0AAF0ZFV4"/>
<dbReference type="Proteomes" id="UP001234989">
    <property type="component" value="Chromosome 7"/>
</dbReference>
<dbReference type="EMBL" id="CP133618">
    <property type="protein sequence ID" value="WMV37863.1"/>
    <property type="molecule type" value="Genomic_DNA"/>
</dbReference>
<dbReference type="PANTHER" id="PTHR33116">
    <property type="entry name" value="REVERSE TRANSCRIPTASE ZINC-BINDING DOMAIN-CONTAINING PROTEIN-RELATED-RELATED"/>
    <property type="match status" value="1"/>
</dbReference>
<protein>
    <submittedName>
        <fullName evidence="1">Uncharacterized protein</fullName>
    </submittedName>
</protein>
<name>A0AAF0ZFV4_SOLVR</name>